<dbReference type="EMBL" id="HG674268">
    <property type="protein sequence ID" value="CDJ39261.1"/>
    <property type="molecule type" value="Genomic_DNA"/>
</dbReference>
<gene>
    <name evidence="2" type="ORF">ETH_00037855</name>
</gene>
<evidence type="ECO:0000313" key="3">
    <source>
        <dbReference type="Proteomes" id="UP000030747"/>
    </source>
</evidence>
<dbReference type="VEuPathDB" id="ToxoDB:ETH_00037855"/>
<feature type="signal peptide" evidence="1">
    <location>
        <begin position="1"/>
        <end position="43"/>
    </location>
</feature>
<dbReference type="VEuPathDB" id="ToxoDB:ETH2_1521000"/>
<dbReference type="AlphaFoldDB" id="U6KMQ1"/>
<evidence type="ECO:0000313" key="2">
    <source>
        <dbReference type="EMBL" id="CDJ39261.1"/>
    </source>
</evidence>
<keyword evidence="3" id="KW-1185">Reference proteome</keyword>
<dbReference type="OrthoDB" id="348906at2759"/>
<sequence>MTVYAAAAAAAGRGVIAAAAGSSSSSSSSVLWVVLLLCLQLQAVHEIAEREVSAFEFNFDILQDMAMEQYIDEVLKREGPRGLMLAGAVAPPTENLPKTLDKRVG</sequence>
<dbReference type="GeneID" id="25256612"/>
<protein>
    <submittedName>
        <fullName evidence="2">Uncharacterized protein</fullName>
    </submittedName>
</protein>
<accession>U6KMQ1</accession>
<proteinExistence type="predicted"/>
<keyword evidence="1" id="KW-0732">Signal</keyword>
<dbReference type="Proteomes" id="UP000030747">
    <property type="component" value="Unassembled WGS sequence"/>
</dbReference>
<organism evidence="2 3">
    <name type="scientific">Eimeria tenella</name>
    <name type="common">Coccidian parasite</name>
    <dbReference type="NCBI Taxonomy" id="5802"/>
    <lineage>
        <taxon>Eukaryota</taxon>
        <taxon>Sar</taxon>
        <taxon>Alveolata</taxon>
        <taxon>Apicomplexa</taxon>
        <taxon>Conoidasida</taxon>
        <taxon>Coccidia</taxon>
        <taxon>Eucoccidiorida</taxon>
        <taxon>Eimeriorina</taxon>
        <taxon>Eimeriidae</taxon>
        <taxon>Eimeria</taxon>
    </lineage>
</organism>
<name>U6KMQ1_EIMTE</name>
<reference evidence="2" key="1">
    <citation type="submission" date="2013-10" db="EMBL/GenBank/DDBJ databases">
        <title>Genomic analysis of the causative agents of coccidiosis in chickens.</title>
        <authorList>
            <person name="Reid A.J."/>
            <person name="Blake D."/>
            <person name="Billington K."/>
            <person name="Browne H."/>
            <person name="Dunn M."/>
            <person name="Hung S."/>
            <person name="Kawahara F."/>
            <person name="Miranda-Saavedra D."/>
            <person name="Mourier T."/>
            <person name="Nagra H."/>
            <person name="Otto T.D."/>
            <person name="Rawlings N."/>
            <person name="Sanchez A."/>
            <person name="Sanders M."/>
            <person name="Subramaniam C."/>
            <person name="Tay Y."/>
            <person name="Dear P."/>
            <person name="Doerig C."/>
            <person name="Gruber A."/>
            <person name="Parkinson J."/>
            <person name="Shirley M."/>
            <person name="Wan K.L."/>
            <person name="Berriman M."/>
            <person name="Tomley F."/>
            <person name="Pain A."/>
        </authorList>
    </citation>
    <scope>NUCLEOTIDE SEQUENCE [LARGE SCALE GENOMIC DNA]</scope>
    <source>
        <strain evidence="2">Houghton</strain>
    </source>
</reference>
<feature type="chain" id="PRO_5004671762" evidence="1">
    <location>
        <begin position="44"/>
        <end position="105"/>
    </location>
</feature>
<dbReference type="RefSeq" id="XP_013230016.1">
    <property type="nucleotide sequence ID" value="XM_013374562.1"/>
</dbReference>
<evidence type="ECO:0000256" key="1">
    <source>
        <dbReference type="SAM" id="SignalP"/>
    </source>
</evidence>
<reference evidence="2" key="2">
    <citation type="submission" date="2013-10" db="EMBL/GenBank/DDBJ databases">
        <authorList>
            <person name="Aslett M."/>
        </authorList>
    </citation>
    <scope>NUCLEOTIDE SEQUENCE [LARGE SCALE GENOMIC DNA]</scope>
    <source>
        <strain evidence="2">Houghton</strain>
    </source>
</reference>